<protein>
    <submittedName>
        <fullName evidence="1">Uncharacterized protein</fullName>
    </submittedName>
</protein>
<dbReference type="Pfam" id="PF14175">
    <property type="entry name" value="YaaC"/>
    <property type="match status" value="1"/>
</dbReference>
<keyword evidence="2" id="KW-1185">Reference proteome</keyword>
<dbReference type="Proteomes" id="UP000282971">
    <property type="component" value="Unassembled WGS sequence"/>
</dbReference>
<dbReference type="AlphaFoldDB" id="A0A437M9P0"/>
<accession>A0A437M9P0</accession>
<gene>
    <name evidence="1" type="ORF">EOD43_11505</name>
</gene>
<dbReference type="OrthoDB" id="8477797at2"/>
<dbReference type="EMBL" id="SACN01000001">
    <property type="protein sequence ID" value="RVT94430.1"/>
    <property type="molecule type" value="Genomic_DNA"/>
</dbReference>
<sequence length="440" mass="49907">MLEEIIQDDMTRVPASNQPIFSNDAAYDNLVAKKAKALRDWSILEKEDQRKYKGLHDFEQQNGIGSLKDPDLIPSKNTSLLLKEIKGRTDREDPLNLLGIEPLDFDDAMLELAESLENVNEIKNLYKIRKTMVGESKNSGISSDEALKIKNCFSQGRELFLAGRNGSLMVKPLNFFYSLTAYTYGIIILNNPLRYRKDMLPGSHGMAYLPASIQAQFGGDSPRGTFSDLVGAFPTHLVKVPSISFNIDCSDSVMKFYEERFDVSLGMLLSLIPEMSEYYQLTTGKQSRCYPLEITSANDPRSVTWEFQIGNGETRPSTASVQQSFDGFSITERHGKTIVTIQAAKASQINAMIYTDLRGKLWFIDNPFFPIILPEIATHFLITSMFSNIMRYRPDEWGNVLLNEVSSNISLLTRHYFSSFQRKFMLLVVRSSSRYLPYAM</sequence>
<reference evidence="1 2" key="1">
    <citation type="submission" date="2019-01" db="EMBL/GenBank/DDBJ databases">
        <authorList>
            <person name="Chen W.-M."/>
        </authorList>
    </citation>
    <scope>NUCLEOTIDE SEQUENCE [LARGE SCALE GENOMIC DNA]</scope>
    <source>
        <strain evidence="1 2">CCP-7</strain>
    </source>
</reference>
<organism evidence="1 2">
    <name type="scientific">Sphingomonas crocodyli</name>
    <dbReference type="NCBI Taxonomy" id="1979270"/>
    <lineage>
        <taxon>Bacteria</taxon>
        <taxon>Pseudomonadati</taxon>
        <taxon>Pseudomonadota</taxon>
        <taxon>Alphaproteobacteria</taxon>
        <taxon>Sphingomonadales</taxon>
        <taxon>Sphingomonadaceae</taxon>
        <taxon>Sphingomonas</taxon>
    </lineage>
</organism>
<dbReference type="InterPro" id="IPR026988">
    <property type="entry name" value="YaaC-like"/>
</dbReference>
<name>A0A437M9P0_9SPHN</name>
<dbReference type="RefSeq" id="WP_127743923.1">
    <property type="nucleotide sequence ID" value="NZ_SACN01000001.1"/>
</dbReference>
<evidence type="ECO:0000313" key="1">
    <source>
        <dbReference type="EMBL" id="RVT94430.1"/>
    </source>
</evidence>
<proteinExistence type="predicted"/>
<evidence type="ECO:0000313" key="2">
    <source>
        <dbReference type="Proteomes" id="UP000282971"/>
    </source>
</evidence>
<comment type="caution">
    <text evidence="1">The sequence shown here is derived from an EMBL/GenBank/DDBJ whole genome shotgun (WGS) entry which is preliminary data.</text>
</comment>